<dbReference type="STRING" id="381751.SAMN05444391_0596"/>
<feature type="domain" description="Phospholipid/glycerol acyltransferase" evidence="4">
    <location>
        <begin position="45"/>
        <end position="157"/>
    </location>
</feature>
<gene>
    <name evidence="5" type="ORF">SAMN05444391_0596</name>
</gene>
<evidence type="ECO:0000256" key="1">
    <source>
        <dbReference type="ARBA" id="ARBA00005189"/>
    </source>
</evidence>
<evidence type="ECO:0000313" key="6">
    <source>
        <dbReference type="Proteomes" id="UP000189810"/>
    </source>
</evidence>
<keyword evidence="2 5" id="KW-0808">Transferase</keyword>
<name>A0A1M6RCT9_9AQUI</name>
<evidence type="ECO:0000256" key="2">
    <source>
        <dbReference type="ARBA" id="ARBA00022679"/>
    </source>
</evidence>
<dbReference type="GO" id="GO:0003841">
    <property type="term" value="F:1-acylglycerol-3-phosphate O-acyltransferase activity"/>
    <property type="evidence" value="ECO:0007669"/>
    <property type="project" value="TreeGrafter"/>
</dbReference>
<dbReference type="OrthoDB" id="9803035at2"/>
<comment type="pathway">
    <text evidence="1">Lipid metabolism.</text>
</comment>
<evidence type="ECO:0000259" key="4">
    <source>
        <dbReference type="SMART" id="SM00563"/>
    </source>
</evidence>
<dbReference type="SUPFAM" id="SSF69593">
    <property type="entry name" value="Glycerol-3-phosphate (1)-acyltransferase"/>
    <property type="match status" value="1"/>
</dbReference>
<organism evidence="5 6">
    <name type="scientific">Thermocrinis minervae</name>
    <dbReference type="NCBI Taxonomy" id="381751"/>
    <lineage>
        <taxon>Bacteria</taxon>
        <taxon>Pseudomonadati</taxon>
        <taxon>Aquificota</taxon>
        <taxon>Aquificia</taxon>
        <taxon>Aquificales</taxon>
        <taxon>Aquificaceae</taxon>
        <taxon>Thermocrinis</taxon>
    </lineage>
</organism>
<evidence type="ECO:0000256" key="3">
    <source>
        <dbReference type="ARBA" id="ARBA00023315"/>
    </source>
</evidence>
<protein>
    <submittedName>
        <fullName evidence="5">1-acyl-sn-glycerol-3-phosphate acyltransferase</fullName>
    </submittedName>
</protein>
<dbReference type="GO" id="GO:0006654">
    <property type="term" value="P:phosphatidic acid biosynthetic process"/>
    <property type="evidence" value="ECO:0007669"/>
    <property type="project" value="TreeGrafter"/>
</dbReference>
<dbReference type="Pfam" id="PF01553">
    <property type="entry name" value="Acyltransferase"/>
    <property type="match status" value="1"/>
</dbReference>
<dbReference type="AlphaFoldDB" id="A0A1M6RCT9"/>
<dbReference type="CDD" id="cd07989">
    <property type="entry name" value="LPLAT_AGPAT-like"/>
    <property type="match status" value="1"/>
</dbReference>
<dbReference type="EMBL" id="LT670846">
    <property type="protein sequence ID" value="SHK30279.1"/>
    <property type="molecule type" value="Genomic_DNA"/>
</dbReference>
<dbReference type="PANTHER" id="PTHR10434:SF40">
    <property type="entry name" value="1-ACYL-SN-GLYCEROL-3-PHOSPHATE ACYLTRANSFERASE"/>
    <property type="match status" value="1"/>
</dbReference>
<accession>A0A1M6RCT9</accession>
<evidence type="ECO:0000313" key="5">
    <source>
        <dbReference type="EMBL" id="SHK30279.1"/>
    </source>
</evidence>
<dbReference type="PANTHER" id="PTHR10434">
    <property type="entry name" value="1-ACYL-SN-GLYCEROL-3-PHOSPHATE ACYLTRANSFERASE"/>
    <property type="match status" value="1"/>
</dbReference>
<dbReference type="Proteomes" id="UP000189810">
    <property type="component" value="Chromosome I"/>
</dbReference>
<sequence>MGQACPHSFFARAFLKPFCPITKKLFRKIFKIEVYGLDKVPRGSCIVASNHRSHLDPPVLNSVFDEPLRFLAKEELFRVPFLGPLLPHMGAVPVKRGSGDVEVLEISLELLRKGCKVCIFPEGTRANPGEFLKPKLGVGLLAVKSRKPVLPVYIHGTDMVLPRGKSFPSLGHPIKVVIGEPVVYHHEEESPRVYRQVAQDIMERIKCLSSSL</sequence>
<dbReference type="RefSeq" id="WP_079653757.1">
    <property type="nucleotide sequence ID" value="NZ_LT670846.1"/>
</dbReference>
<reference evidence="5 6" key="1">
    <citation type="submission" date="2016-11" db="EMBL/GenBank/DDBJ databases">
        <authorList>
            <person name="Jaros S."/>
            <person name="Januszkiewicz K."/>
            <person name="Wedrychowicz H."/>
        </authorList>
    </citation>
    <scope>NUCLEOTIDE SEQUENCE [LARGE SCALE GENOMIC DNA]</scope>
    <source>
        <strain evidence="5 6">DSM 19557</strain>
    </source>
</reference>
<keyword evidence="3 5" id="KW-0012">Acyltransferase</keyword>
<keyword evidence="6" id="KW-1185">Reference proteome</keyword>
<dbReference type="SMART" id="SM00563">
    <property type="entry name" value="PlsC"/>
    <property type="match status" value="1"/>
</dbReference>
<dbReference type="InterPro" id="IPR002123">
    <property type="entry name" value="Plipid/glycerol_acylTrfase"/>
</dbReference>
<proteinExistence type="predicted"/>